<feature type="domain" description="PIN" evidence="6">
    <location>
        <begin position="6"/>
        <end position="116"/>
    </location>
</feature>
<evidence type="ECO:0000313" key="8">
    <source>
        <dbReference type="Proteomes" id="UP001055117"/>
    </source>
</evidence>
<gene>
    <name evidence="7" type="primary">vapC_2</name>
    <name evidence="5" type="synonym">vapC</name>
    <name evidence="7" type="ORF">AFCDBAGC_0998</name>
</gene>
<dbReference type="Proteomes" id="UP001055117">
    <property type="component" value="Unassembled WGS sequence"/>
</dbReference>
<proteinExistence type="inferred from homology"/>
<name>A0ABQ4QD65_9HYPH</name>
<evidence type="ECO:0000256" key="5">
    <source>
        <dbReference type="HAMAP-Rule" id="MF_00265"/>
    </source>
</evidence>
<evidence type="ECO:0000256" key="2">
    <source>
        <dbReference type="ARBA" id="ARBA00022722"/>
    </source>
</evidence>
<feature type="binding site" evidence="5">
    <location>
        <position position="8"/>
    </location>
    <ligand>
        <name>Mg(2+)</name>
        <dbReference type="ChEBI" id="CHEBI:18420"/>
    </ligand>
</feature>
<dbReference type="InterPro" id="IPR002716">
    <property type="entry name" value="PIN_dom"/>
</dbReference>
<dbReference type="EC" id="3.1.-.-" evidence="5"/>
<organism evidence="7 8">
    <name type="scientific">Methylobacterium cerastii</name>
    <dbReference type="NCBI Taxonomy" id="932741"/>
    <lineage>
        <taxon>Bacteria</taxon>
        <taxon>Pseudomonadati</taxon>
        <taxon>Pseudomonadota</taxon>
        <taxon>Alphaproteobacteria</taxon>
        <taxon>Hyphomicrobiales</taxon>
        <taxon>Methylobacteriaceae</taxon>
        <taxon>Methylobacterium</taxon>
    </lineage>
</organism>
<accession>A0ABQ4QD65</accession>
<keyword evidence="2 5" id="KW-0540">Nuclease</keyword>
<dbReference type="InterPro" id="IPR022907">
    <property type="entry name" value="VapC_family"/>
</dbReference>
<evidence type="ECO:0000256" key="1">
    <source>
        <dbReference type="ARBA" id="ARBA00022649"/>
    </source>
</evidence>
<dbReference type="SUPFAM" id="SSF88723">
    <property type="entry name" value="PIN domain-like"/>
    <property type="match status" value="1"/>
</dbReference>
<dbReference type="HAMAP" id="MF_00265">
    <property type="entry name" value="VapC_Nob1"/>
    <property type="match status" value="1"/>
</dbReference>
<evidence type="ECO:0000259" key="6">
    <source>
        <dbReference type="Pfam" id="PF01850"/>
    </source>
</evidence>
<dbReference type="Gene3D" id="3.40.50.1010">
    <property type="entry name" value="5'-nuclease"/>
    <property type="match status" value="1"/>
</dbReference>
<comment type="caution">
    <text evidence="7">The sequence shown here is derived from an EMBL/GenBank/DDBJ whole genome shotgun (WGS) entry which is preliminary data.</text>
</comment>
<feature type="binding site" evidence="5">
    <location>
        <position position="102"/>
    </location>
    <ligand>
        <name>Mg(2+)</name>
        <dbReference type="ChEBI" id="CHEBI:18420"/>
    </ligand>
</feature>
<comment type="function">
    <text evidence="5">Toxic component of a toxin-antitoxin (TA) system. An RNase.</text>
</comment>
<protein>
    <recommendedName>
        <fullName evidence="5">Ribonuclease VapC</fullName>
        <shortName evidence="5">RNase VapC</shortName>
        <ecNumber evidence="5">3.1.-.-</ecNumber>
    </recommendedName>
    <alternativeName>
        <fullName evidence="5">Toxin VapC</fullName>
    </alternativeName>
</protein>
<dbReference type="CDD" id="cd18692">
    <property type="entry name" value="PIN_VapC-like"/>
    <property type="match status" value="1"/>
</dbReference>
<evidence type="ECO:0000313" key="7">
    <source>
        <dbReference type="EMBL" id="GJD43152.1"/>
    </source>
</evidence>
<keyword evidence="5" id="KW-0800">Toxin</keyword>
<comment type="cofactor">
    <cofactor evidence="5">
        <name>Mg(2+)</name>
        <dbReference type="ChEBI" id="CHEBI:18420"/>
    </cofactor>
</comment>
<dbReference type="RefSeq" id="WP_147762465.1">
    <property type="nucleotide sequence ID" value="NZ_BPQG01000008.1"/>
</dbReference>
<keyword evidence="5" id="KW-0460">Magnesium</keyword>
<keyword evidence="7" id="KW-0255">Endonuclease</keyword>
<keyword evidence="3 5" id="KW-0479">Metal-binding</keyword>
<keyword evidence="1 5" id="KW-1277">Toxin-antitoxin system</keyword>
<evidence type="ECO:0000256" key="4">
    <source>
        <dbReference type="ARBA" id="ARBA00022801"/>
    </source>
</evidence>
<dbReference type="Pfam" id="PF01850">
    <property type="entry name" value="PIN"/>
    <property type="match status" value="1"/>
</dbReference>
<evidence type="ECO:0000256" key="3">
    <source>
        <dbReference type="ARBA" id="ARBA00022723"/>
    </source>
</evidence>
<sequence length="148" mass="16550">MTGRLFFDTNILIYALDPKDPAKRSMSMEVITKALTQGRLVVSPQILNECVWVAAYRKKLVPPADIERYLSAFHHACTAPLDVETHRLAIRVSAKHRLSWWDSIALASALQARCQAYVSEDMRDGQAVESLTIINPFGPRARATLALT</sequence>
<dbReference type="EMBL" id="BPQG01000008">
    <property type="protein sequence ID" value="GJD43152.1"/>
    <property type="molecule type" value="Genomic_DNA"/>
</dbReference>
<keyword evidence="8" id="KW-1185">Reference proteome</keyword>
<dbReference type="GO" id="GO:0004519">
    <property type="term" value="F:endonuclease activity"/>
    <property type="evidence" value="ECO:0007669"/>
    <property type="project" value="UniProtKB-KW"/>
</dbReference>
<dbReference type="InterPro" id="IPR029060">
    <property type="entry name" value="PIN-like_dom_sf"/>
</dbReference>
<reference evidence="7 8" key="1">
    <citation type="journal article" date="2021" name="Front. Microbiol.">
        <title>Comprehensive Comparative Genomics and Phenotyping of Methylobacterium Species.</title>
        <authorList>
            <person name="Alessa O."/>
            <person name="Ogura Y."/>
            <person name="Fujitani Y."/>
            <person name="Takami H."/>
            <person name="Hayashi T."/>
            <person name="Sahin N."/>
            <person name="Tani A."/>
        </authorList>
    </citation>
    <scope>NUCLEOTIDE SEQUENCE [LARGE SCALE GENOMIC DNA]</scope>
    <source>
        <strain evidence="7 8">DSM 23679</strain>
    </source>
</reference>
<comment type="similarity">
    <text evidence="5">Belongs to the PINc/VapC protein family.</text>
</comment>
<keyword evidence="4 5" id="KW-0378">Hydrolase</keyword>